<dbReference type="EMBL" id="KN726915">
    <property type="protein sequence ID" value="KIH66914.1"/>
    <property type="molecule type" value="Genomic_DNA"/>
</dbReference>
<proteinExistence type="predicted"/>
<dbReference type="OrthoDB" id="5799886at2759"/>
<dbReference type="Pfam" id="PF08429">
    <property type="entry name" value="PLU-1"/>
    <property type="match status" value="1"/>
</dbReference>
<sequence>MSSSDLRDLVERGEEFDVRLSEVDQLWRTIEMREWSVQAKHVLEWTTTDGMENDDEFLSRERWKADDILRYSVPSFCSAHYFMHVRHLHI</sequence>
<dbReference type="AlphaFoldDB" id="A0A0C2H5W4"/>
<name>A0A0C2H5W4_9BILA</name>
<evidence type="ECO:0000313" key="3">
    <source>
        <dbReference type="Proteomes" id="UP000054047"/>
    </source>
</evidence>
<reference evidence="2 3" key="1">
    <citation type="submission" date="2013-12" db="EMBL/GenBank/DDBJ databases">
        <title>Draft genome of the parsitic nematode Ancylostoma duodenale.</title>
        <authorList>
            <person name="Mitreva M."/>
        </authorList>
    </citation>
    <scope>NUCLEOTIDE SEQUENCE [LARGE SCALE GENOMIC DNA]</scope>
    <source>
        <strain evidence="2 3">Zhejiang</strain>
    </source>
</reference>
<dbReference type="Proteomes" id="UP000054047">
    <property type="component" value="Unassembled WGS sequence"/>
</dbReference>
<gene>
    <name evidence="2" type="ORF">ANCDUO_02757</name>
</gene>
<protein>
    <recommendedName>
        <fullName evidence="1">Lysine-specific demethylase-like domain-containing protein</fullName>
    </recommendedName>
</protein>
<feature type="domain" description="Lysine-specific demethylase-like" evidence="1">
    <location>
        <begin position="2"/>
        <end position="43"/>
    </location>
</feature>
<dbReference type="InterPro" id="IPR013637">
    <property type="entry name" value="Lys_sp_deMease-like_dom"/>
</dbReference>
<evidence type="ECO:0000259" key="1">
    <source>
        <dbReference type="Pfam" id="PF08429"/>
    </source>
</evidence>
<keyword evidence="3" id="KW-1185">Reference proteome</keyword>
<accession>A0A0C2H5W4</accession>
<organism evidence="2 3">
    <name type="scientific">Ancylostoma duodenale</name>
    <dbReference type="NCBI Taxonomy" id="51022"/>
    <lineage>
        <taxon>Eukaryota</taxon>
        <taxon>Metazoa</taxon>
        <taxon>Ecdysozoa</taxon>
        <taxon>Nematoda</taxon>
        <taxon>Chromadorea</taxon>
        <taxon>Rhabditida</taxon>
        <taxon>Rhabditina</taxon>
        <taxon>Rhabditomorpha</taxon>
        <taxon>Strongyloidea</taxon>
        <taxon>Ancylostomatidae</taxon>
        <taxon>Ancylostomatinae</taxon>
        <taxon>Ancylostoma</taxon>
    </lineage>
</organism>
<evidence type="ECO:0000313" key="2">
    <source>
        <dbReference type="EMBL" id="KIH66914.1"/>
    </source>
</evidence>